<evidence type="ECO:0000313" key="2">
    <source>
        <dbReference type="EMBL" id="MDP9792813.1"/>
    </source>
</evidence>
<organism evidence="2 3">
    <name type="scientific">Catenuloplanes nepalensis</name>
    <dbReference type="NCBI Taxonomy" id="587533"/>
    <lineage>
        <taxon>Bacteria</taxon>
        <taxon>Bacillati</taxon>
        <taxon>Actinomycetota</taxon>
        <taxon>Actinomycetes</taxon>
        <taxon>Micromonosporales</taxon>
        <taxon>Micromonosporaceae</taxon>
        <taxon>Catenuloplanes</taxon>
    </lineage>
</organism>
<name>A0ABT9MNF0_9ACTN</name>
<accession>A0ABT9MNF0</accession>
<gene>
    <name evidence="2" type="ORF">J2S43_001325</name>
</gene>
<sequence>MRAASPEFDPVFLAGALLYSGGLIAAAFLPGVREWCDE</sequence>
<protein>
    <submittedName>
        <fullName evidence="2">Uncharacterized protein</fullName>
    </submittedName>
</protein>
<feature type="transmembrane region" description="Helical" evidence="1">
    <location>
        <begin position="12"/>
        <end position="32"/>
    </location>
</feature>
<keyword evidence="3" id="KW-1185">Reference proteome</keyword>
<proteinExistence type="predicted"/>
<keyword evidence="1" id="KW-1133">Transmembrane helix</keyword>
<keyword evidence="1" id="KW-0812">Transmembrane</keyword>
<evidence type="ECO:0000256" key="1">
    <source>
        <dbReference type="SAM" id="Phobius"/>
    </source>
</evidence>
<comment type="caution">
    <text evidence="2">The sequence shown here is derived from an EMBL/GenBank/DDBJ whole genome shotgun (WGS) entry which is preliminary data.</text>
</comment>
<dbReference type="Proteomes" id="UP001240984">
    <property type="component" value="Unassembled WGS sequence"/>
</dbReference>
<dbReference type="EMBL" id="JAUSRA010000001">
    <property type="protein sequence ID" value="MDP9792813.1"/>
    <property type="molecule type" value="Genomic_DNA"/>
</dbReference>
<evidence type="ECO:0000313" key="3">
    <source>
        <dbReference type="Proteomes" id="UP001240984"/>
    </source>
</evidence>
<reference evidence="2 3" key="1">
    <citation type="submission" date="2023-07" db="EMBL/GenBank/DDBJ databases">
        <title>Sequencing the genomes of 1000 actinobacteria strains.</title>
        <authorList>
            <person name="Klenk H.-P."/>
        </authorList>
    </citation>
    <scope>NUCLEOTIDE SEQUENCE [LARGE SCALE GENOMIC DNA]</scope>
    <source>
        <strain evidence="2 3">DSM 44710</strain>
    </source>
</reference>
<keyword evidence="1" id="KW-0472">Membrane</keyword>